<keyword evidence="2" id="KW-1185">Reference proteome</keyword>
<accession>A0A0D2KDS6</accession>
<name>A0A0D2KDS6_9CHLO</name>
<reference evidence="1 2" key="1">
    <citation type="journal article" date="2013" name="BMC Genomics">
        <title>Reconstruction of the lipid metabolism for the microalga Monoraphidium neglectum from its genome sequence reveals characteristics suitable for biofuel production.</title>
        <authorList>
            <person name="Bogen C."/>
            <person name="Al-Dilaimi A."/>
            <person name="Albersmeier A."/>
            <person name="Wichmann J."/>
            <person name="Grundmann M."/>
            <person name="Rupp O."/>
            <person name="Lauersen K.J."/>
            <person name="Blifernez-Klassen O."/>
            <person name="Kalinowski J."/>
            <person name="Goesmann A."/>
            <person name="Mussgnug J.H."/>
            <person name="Kruse O."/>
        </authorList>
    </citation>
    <scope>NUCLEOTIDE SEQUENCE [LARGE SCALE GENOMIC DNA]</scope>
    <source>
        <strain evidence="1 2">SAG 48.87</strain>
    </source>
</reference>
<proteinExistence type="predicted"/>
<evidence type="ECO:0000313" key="1">
    <source>
        <dbReference type="EMBL" id="KIY93983.1"/>
    </source>
</evidence>
<sequence>MAIKNTRKGAGLAIDFFVGEEGSRIVMANVIRWRYVCTAAADALKYHLGYPRAPSVPGTQKIVIDPRFCWRGECYGNDTLLYVDFALMVAPGMTESAAYLPGYTLAIRDTVRLCETILPPSCLERSSRDDCLAEGGRARE</sequence>
<dbReference type="KEGG" id="mng:MNEG_13979"/>
<evidence type="ECO:0000313" key="2">
    <source>
        <dbReference type="Proteomes" id="UP000054498"/>
    </source>
</evidence>
<gene>
    <name evidence="1" type="ORF">MNEG_13979</name>
</gene>
<organism evidence="1 2">
    <name type="scientific">Monoraphidium neglectum</name>
    <dbReference type="NCBI Taxonomy" id="145388"/>
    <lineage>
        <taxon>Eukaryota</taxon>
        <taxon>Viridiplantae</taxon>
        <taxon>Chlorophyta</taxon>
        <taxon>core chlorophytes</taxon>
        <taxon>Chlorophyceae</taxon>
        <taxon>CS clade</taxon>
        <taxon>Sphaeropleales</taxon>
        <taxon>Selenastraceae</taxon>
        <taxon>Monoraphidium</taxon>
    </lineage>
</organism>
<protein>
    <submittedName>
        <fullName evidence="1">Uncharacterized protein</fullName>
    </submittedName>
</protein>
<dbReference type="Proteomes" id="UP000054498">
    <property type="component" value="Unassembled WGS sequence"/>
</dbReference>
<dbReference type="OrthoDB" id="1711006at2759"/>
<dbReference type="EMBL" id="KK104394">
    <property type="protein sequence ID" value="KIY93983.1"/>
    <property type="molecule type" value="Genomic_DNA"/>
</dbReference>
<dbReference type="AlphaFoldDB" id="A0A0D2KDS6"/>
<dbReference type="GeneID" id="25731495"/>
<dbReference type="RefSeq" id="XP_013893003.1">
    <property type="nucleotide sequence ID" value="XM_014037549.1"/>
</dbReference>